<dbReference type="SUPFAM" id="SSF56349">
    <property type="entry name" value="DNA breaking-rejoining enzymes"/>
    <property type="match status" value="1"/>
</dbReference>
<dbReference type="EMBL" id="CP000866">
    <property type="protein sequence ID" value="ABX12499.1"/>
    <property type="molecule type" value="Genomic_DNA"/>
</dbReference>
<evidence type="ECO:0000256" key="4">
    <source>
        <dbReference type="SAM" id="Coils"/>
    </source>
</evidence>
<organism evidence="6 7">
    <name type="scientific">Nitrosopumilus maritimus (strain SCM1)</name>
    <dbReference type="NCBI Taxonomy" id="436308"/>
    <lineage>
        <taxon>Archaea</taxon>
        <taxon>Nitrososphaerota</taxon>
        <taxon>Nitrososphaeria</taxon>
        <taxon>Nitrosopumilales</taxon>
        <taxon>Nitrosopumilaceae</taxon>
        <taxon>Nitrosopumilus</taxon>
    </lineage>
</organism>
<dbReference type="GO" id="GO:0006310">
    <property type="term" value="P:DNA recombination"/>
    <property type="evidence" value="ECO:0000318"/>
    <property type="project" value="GO_Central"/>
</dbReference>
<evidence type="ECO:0000256" key="2">
    <source>
        <dbReference type="ARBA" id="ARBA00023172"/>
    </source>
</evidence>
<dbReference type="KEGG" id="nmr:Nmar_0603"/>
<protein>
    <recommendedName>
        <fullName evidence="5">Core-binding (CB) domain-containing protein</fullName>
    </recommendedName>
</protein>
<evidence type="ECO:0000313" key="6">
    <source>
        <dbReference type="EMBL" id="ABX12499.1"/>
    </source>
</evidence>
<dbReference type="GeneID" id="5774118"/>
<evidence type="ECO:0000256" key="3">
    <source>
        <dbReference type="PROSITE-ProRule" id="PRU01248"/>
    </source>
</evidence>
<dbReference type="Pfam" id="PF00589">
    <property type="entry name" value="Phage_integrase"/>
    <property type="match status" value="1"/>
</dbReference>
<dbReference type="HOGENOM" id="CLU_764203_0_0_2"/>
<keyword evidence="7" id="KW-1185">Reference proteome</keyword>
<dbReference type="GO" id="GO:0007059">
    <property type="term" value="P:chromosome segregation"/>
    <property type="evidence" value="ECO:0000318"/>
    <property type="project" value="GO_Central"/>
</dbReference>
<dbReference type="GO" id="GO:0003677">
    <property type="term" value="F:DNA binding"/>
    <property type="evidence" value="ECO:0007669"/>
    <property type="project" value="UniProtKB-UniRule"/>
</dbReference>
<dbReference type="Proteomes" id="UP000000792">
    <property type="component" value="Chromosome"/>
</dbReference>
<keyword evidence="4" id="KW-0175">Coiled coil</keyword>
<feature type="domain" description="Core-binding (CB)" evidence="5">
    <location>
        <begin position="5"/>
        <end position="104"/>
    </location>
</feature>
<dbReference type="InterPro" id="IPR044068">
    <property type="entry name" value="CB"/>
</dbReference>
<dbReference type="EnsemblBacteria" id="ABX12499">
    <property type="protein sequence ID" value="ABX12499"/>
    <property type="gene ID" value="Nmar_0603"/>
</dbReference>
<dbReference type="AlphaFoldDB" id="A9A370"/>
<proteinExistence type="predicted"/>
<dbReference type="InterPro" id="IPR002104">
    <property type="entry name" value="Integrase_catalytic"/>
</dbReference>
<dbReference type="InParanoid" id="A9A370"/>
<accession>A9A370</accession>
<evidence type="ECO:0000313" key="7">
    <source>
        <dbReference type="Proteomes" id="UP000000792"/>
    </source>
</evidence>
<dbReference type="PROSITE" id="PS51900">
    <property type="entry name" value="CB"/>
    <property type="match status" value="1"/>
</dbReference>
<dbReference type="OrthoDB" id="3335at2157"/>
<feature type="coiled-coil region" evidence="4">
    <location>
        <begin position="317"/>
        <end position="351"/>
    </location>
</feature>
<gene>
    <name evidence="6" type="ordered locus">Nmar_0603</name>
</gene>
<evidence type="ECO:0000259" key="5">
    <source>
        <dbReference type="PROSITE" id="PS51900"/>
    </source>
</evidence>
<dbReference type="RefSeq" id="WP_012214986.1">
    <property type="nucleotide sequence ID" value="NC_010085.1"/>
</dbReference>
<sequence length="388" mass="46080">MSSFLLKKKRLKTWDEKLSNKSQRTKDGYTLVIKSFEKFCSEYYGGRTKDDIFDELSVLKDAEKTLATVDLIQNWINWHYSHGVKTSVVKLYLAWLGKYFDYREISITQKIKDELDFKRDLKDEPFALEIQHIQNIFKFASPKKIGFYLALVSTGARPAELLQVKKRDIITSTKRLKVLIQPEGVKTRHGRSAYLTKEAARYCLMRLRQISDDDLVWGKHEDYSKTEKAESKTFSRYCDNAGYVERYHSNNYRKITLYSFRSFFFSAAADVNREGYAHKMTGHGGYLSQYDRMSDEKKLEWFLKVEPFLTIDDDERLQLENKQLKKENTEKKQFEEEIKNLKKRQVELEYNQKEYESIKPDVEKLVLNYFEELGEDFFRKVFSKNSIN</sequence>
<keyword evidence="2" id="KW-0233">DNA recombination</keyword>
<dbReference type="eggNOG" id="arCOG01241">
    <property type="taxonomic scope" value="Archaea"/>
</dbReference>
<name>A9A370_NITMS</name>
<dbReference type="Gene3D" id="1.10.443.10">
    <property type="entry name" value="Intergrase catalytic core"/>
    <property type="match status" value="1"/>
</dbReference>
<evidence type="ECO:0000256" key="1">
    <source>
        <dbReference type="ARBA" id="ARBA00023125"/>
    </source>
</evidence>
<dbReference type="GO" id="GO:0009009">
    <property type="term" value="F:site-specific recombinase activity"/>
    <property type="evidence" value="ECO:0000318"/>
    <property type="project" value="GO_Central"/>
</dbReference>
<dbReference type="InterPro" id="IPR013762">
    <property type="entry name" value="Integrase-like_cat_sf"/>
</dbReference>
<reference evidence="6 7" key="1">
    <citation type="journal article" date="2010" name="Proc. Natl. Acad. Sci. U.S.A.">
        <title>Nitrosopumilus maritimus genome reveals unique mechanisms for nitrification and autotrophy in globally distributed marine crenarchaea.</title>
        <authorList>
            <person name="Walker C.B."/>
            <person name="de la Torre J.R."/>
            <person name="Klotz M.G."/>
            <person name="Urakawa H."/>
            <person name="Pinel N."/>
            <person name="Arp D.J."/>
            <person name="Brochier-Armanet C."/>
            <person name="Chain P.S."/>
            <person name="Chan P.P."/>
            <person name="Gollabgir A."/>
            <person name="Hemp J."/>
            <person name="Hugler M."/>
            <person name="Karr E.A."/>
            <person name="Konneke M."/>
            <person name="Shin M."/>
            <person name="Lawton T.J."/>
            <person name="Lowe T."/>
            <person name="Martens-Habbena W."/>
            <person name="Sayavedra-Soto L.A."/>
            <person name="Lang D."/>
            <person name="Sievert S.M."/>
            <person name="Rosenzweig A.C."/>
            <person name="Manning G."/>
            <person name="Stahl D.A."/>
        </authorList>
    </citation>
    <scope>NUCLEOTIDE SEQUENCE [LARGE SCALE GENOMIC DNA]</scope>
    <source>
        <strain evidence="6 7">SCM1</strain>
    </source>
</reference>
<dbReference type="InterPro" id="IPR011010">
    <property type="entry name" value="DNA_brk_join_enz"/>
</dbReference>
<keyword evidence="1 3" id="KW-0238">DNA-binding</keyword>